<dbReference type="EMBL" id="GDJX01005329">
    <property type="protein sequence ID" value="JAT62607.1"/>
    <property type="molecule type" value="Transcribed_RNA"/>
</dbReference>
<feature type="region of interest" description="Disordered" evidence="1">
    <location>
        <begin position="21"/>
        <end position="70"/>
    </location>
</feature>
<proteinExistence type="predicted"/>
<feature type="non-terminal residue" evidence="2">
    <location>
        <position position="1"/>
    </location>
</feature>
<evidence type="ECO:0000256" key="1">
    <source>
        <dbReference type="SAM" id="MobiDB-lite"/>
    </source>
</evidence>
<dbReference type="AlphaFoldDB" id="A0A1D1Z6U3"/>
<protein>
    <submittedName>
        <fullName evidence="2">Outer envelope pore protein 37, chloroplastic</fullName>
    </submittedName>
</protein>
<feature type="compositionally biased region" description="Pro residues" evidence="1">
    <location>
        <begin position="33"/>
        <end position="59"/>
    </location>
</feature>
<gene>
    <name evidence="2" type="primary">OEP37_5</name>
    <name evidence="2" type="ORF">g.75816</name>
</gene>
<dbReference type="InterPro" id="IPR038951">
    <property type="entry name" value="OEP37-like"/>
</dbReference>
<sequence>KQRVDEGILAIHPSIMAMVDCTSRAPSKGASQPTPPPPPPTLPALPVPSPPPPPAPAEPPSRRTPAAPFGLPFPFPRPALRVTSEYDSDSQVFFHRVSCGLFDRLAKLKLCLLHNRNGEVSSPQLRLNVGKRLSVDYDVEAQNAVIKGSFDVGDKLQFHATRDWKTGQVGEPNCFHIGCSTKSFSVSCSCDSKCAVSSIDLESVVFKFHHKKEQQGEVTMITKVAEPSYKIALTSAIPTVGLPRAAFQFPAGEVSIEEKEDENDERVLSMNGILKGQVLNGICTVQYEHTNLKTRSSDRNLRLRYLYKDEEMAFIPEISLPSNAASLTFKRQFSPSDKLSYCYHFHSNDWNTVYKHTYGDDLKLKVGYDSEVRLGWASLWVGEEEGKTKTAPMKMKVQFMLQVPQDDIAKSVLLFRVKKRWDF</sequence>
<accession>A0A1D1Z6U3</accession>
<name>A0A1D1Z6U3_9ARAE</name>
<organism evidence="2">
    <name type="scientific">Anthurium amnicola</name>
    <dbReference type="NCBI Taxonomy" id="1678845"/>
    <lineage>
        <taxon>Eukaryota</taxon>
        <taxon>Viridiplantae</taxon>
        <taxon>Streptophyta</taxon>
        <taxon>Embryophyta</taxon>
        <taxon>Tracheophyta</taxon>
        <taxon>Spermatophyta</taxon>
        <taxon>Magnoliopsida</taxon>
        <taxon>Liliopsida</taxon>
        <taxon>Araceae</taxon>
        <taxon>Pothoideae</taxon>
        <taxon>Potheae</taxon>
        <taxon>Anthurium</taxon>
    </lineage>
</organism>
<dbReference type="PANTHER" id="PTHR35484">
    <property type="entry name" value="OUTER ENVELOPE PORE PROTEIN 37, CHLOROPLASTIC"/>
    <property type="match status" value="1"/>
</dbReference>
<evidence type="ECO:0000313" key="2">
    <source>
        <dbReference type="EMBL" id="JAT62607.1"/>
    </source>
</evidence>
<dbReference type="GO" id="GO:0009707">
    <property type="term" value="C:chloroplast outer membrane"/>
    <property type="evidence" value="ECO:0007669"/>
    <property type="project" value="TreeGrafter"/>
</dbReference>
<reference evidence="2" key="1">
    <citation type="submission" date="2015-07" db="EMBL/GenBank/DDBJ databases">
        <title>Transcriptome Assembly of Anthurium amnicola.</title>
        <authorList>
            <person name="Suzuki J."/>
        </authorList>
    </citation>
    <scope>NUCLEOTIDE SEQUENCE</scope>
</reference>
<dbReference type="GO" id="GO:0005216">
    <property type="term" value="F:monoatomic ion channel activity"/>
    <property type="evidence" value="ECO:0007669"/>
    <property type="project" value="InterPro"/>
</dbReference>
<dbReference type="GO" id="GO:0006812">
    <property type="term" value="P:monoatomic cation transport"/>
    <property type="evidence" value="ECO:0007669"/>
    <property type="project" value="InterPro"/>
</dbReference>
<dbReference type="PANTHER" id="PTHR35484:SF2">
    <property type="entry name" value="OUTER ENVELOPE PORE PROTEIN 37, CHLOROPLASTIC"/>
    <property type="match status" value="1"/>
</dbReference>